<dbReference type="InterPro" id="IPR052958">
    <property type="entry name" value="IFN-induced_PKR_regulator"/>
</dbReference>
<gene>
    <name evidence="2" type="ORF">MEUPH1_LOCUS30826</name>
</gene>
<reference evidence="2 3" key="1">
    <citation type="submission" date="2023-01" db="EMBL/GenBank/DDBJ databases">
        <authorList>
            <person name="Whitehead M."/>
        </authorList>
    </citation>
    <scope>NUCLEOTIDE SEQUENCE [LARGE SCALE GENOMIC DNA]</scope>
</reference>
<dbReference type="AlphaFoldDB" id="A0AAV0YDC0"/>
<evidence type="ECO:0000259" key="1">
    <source>
        <dbReference type="Pfam" id="PF05699"/>
    </source>
</evidence>
<dbReference type="InterPro" id="IPR008906">
    <property type="entry name" value="HATC_C_dom"/>
</dbReference>
<protein>
    <recommendedName>
        <fullName evidence="1">HAT C-terminal dimerisation domain-containing protein</fullName>
    </recommendedName>
</protein>
<dbReference type="PANTHER" id="PTHR46289">
    <property type="entry name" value="52 KDA REPRESSOR OF THE INHIBITOR OF THE PROTEIN KINASE-LIKE PROTEIN-RELATED"/>
    <property type="match status" value="1"/>
</dbReference>
<evidence type="ECO:0000313" key="2">
    <source>
        <dbReference type="EMBL" id="CAI6377592.1"/>
    </source>
</evidence>
<keyword evidence="3" id="KW-1185">Reference proteome</keyword>
<comment type="caution">
    <text evidence="2">The sequence shown here is derived from an EMBL/GenBank/DDBJ whole genome shotgun (WGS) entry which is preliminary data.</text>
</comment>
<dbReference type="Proteomes" id="UP001160148">
    <property type="component" value="Unassembled WGS sequence"/>
</dbReference>
<proteinExistence type="predicted"/>
<dbReference type="EMBL" id="CARXXK010001804">
    <property type="protein sequence ID" value="CAI6377592.1"/>
    <property type="molecule type" value="Genomic_DNA"/>
</dbReference>
<sequence length="229" mass="26777">MEIKIDNFNWTGLDAFNGYLIGLILLALSGHQTKRNNINANVNQNPMEWFKITIFIPFLDHMIQELKSRFSDKFVKVIPLEGLIPIHKDSYSTEAILNAAMFYDQDLLSNSDLVLKAEINLWKTKWNKIETNIPHTAVTSLPYCEEYFPNIKILLQLFATLPVSTATAERSFSTLRRLKNYMRSTMTESRLNGLFLLNIHKDKDIDIDKVVDQFSRKKRRRMQMEDWSI</sequence>
<name>A0AAV0YDC0_9HEMI</name>
<dbReference type="GO" id="GO:0046983">
    <property type="term" value="F:protein dimerization activity"/>
    <property type="evidence" value="ECO:0007669"/>
    <property type="project" value="InterPro"/>
</dbReference>
<dbReference type="Pfam" id="PF05699">
    <property type="entry name" value="Dimer_Tnp_hAT"/>
    <property type="match status" value="1"/>
</dbReference>
<dbReference type="InterPro" id="IPR012337">
    <property type="entry name" value="RNaseH-like_sf"/>
</dbReference>
<feature type="domain" description="HAT C-terminal dimerisation" evidence="1">
    <location>
        <begin position="147"/>
        <end position="201"/>
    </location>
</feature>
<evidence type="ECO:0000313" key="3">
    <source>
        <dbReference type="Proteomes" id="UP001160148"/>
    </source>
</evidence>
<organism evidence="2 3">
    <name type="scientific">Macrosiphum euphorbiae</name>
    <name type="common">potato aphid</name>
    <dbReference type="NCBI Taxonomy" id="13131"/>
    <lineage>
        <taxon>Eukaryota</taxon>
        <taxon>Metazoa</taxon>
        <taxon>Ecdysozoa</taxon>
        <taxon>Arthropoda</taxon>
        <taxon>Hexapoda</taxon>
        <taxon>Insecta</taxon>
        <taxon>Pterygota</taxon>
        <taxon>Neoptera</taxon>
        <taxon>Paraneoptera</taxon>
        <taxon>Hemiptera</taxon>
        <taxon>Sternorrhyncha</taxon>
        <taxon>Aphidomorpha</taxon>
        <taxon>Aphidoidea</taxon>
        <taxon>Aphididae</taxon>
        <taxon>Macrosiphini</taxon>
        <taxon>Macrosiphum</taxon>
    </lineage>
</organism>
<dbReference type="PANTHER" id="PTHR46289:SF14">
    <property type="entry name" value="DUF4371 DOMAIN-CONTAINING PROTEIN"/>
    <property type="match status" value="1"/>
</dbReference>
<accession>A0AAV0YDC0</accession>
<dbReference type="SUPFAM" id="SSF53098">
    <property type="entry name" value="Ribonuclease H-like"/>
    <property type="match status" value="1"/>
</dbReference>